<evidence type="ECO:0000259" key="2">
    <source>
        <dbReference type="Pfam" id="PF02272"/>
    </source>
</evidence>
<evidence type="ECO:0000313" key="4">
    <source>
        <dbReference type="Proteomes" id="UP000320623"/>
    </source>
</evidence>
<dbReference type="PANTHER" id="PTHR47618">
    <property type="entry name" value="BIFUNCTIONAL OLIGORIBONUCLEASE AND PAP PHOSPHATASE NRNA"/>
    <property type="match status" value="1"/>
</dbReference>
<dbReference type="RefSeq" id="WP_140944381.1">
    <property type="nucleotide sequence ID" value="NZ_FAOO01000003.1"/>
</dbReference>
<accession>A0A0S4MV28</accession>
<dbReference type="Pfam" id="PF02272">
    <property type="entry name" value="DHHA1"/>
    <property type="match status" value="1"/>
</dbReference>
<dbReference type="GO" id="GO:0003676">
    <property type="term" value="F:nucleic acid binding"/>
    <property type="evidence" value="ECO:0007669"/>
    <property type="project" value="InterPro"/>
</dbReference>
<dbReference type="InterPro" id="IPR051319">
    <property type="entry name" value="Oligoribo/pAp-PDE_c-di-AMP_PDE"/>
</dbReference>
<keyword evidence="4" id="KW-1185">Reference proteome</keyword>
<proteinExistence type="predicted"/>
<feature type="domain" description="DHHA1" evidence="2">
    <location>
        <begin position="243"/>
        <end position="328"/>
    </location>
</feature>
<evidence type="ECO:0000313" key="3">
    <source>
        <dbReference type="EMBL" id="CUU02810.1"/>
    </source>
</evidence>
<dbReference type="InterPro" id="IPR038763">
    <property type="entry name" value="DHH_sf"/>
</dbReference>
<dbReference type="InterPro" id="IPR003156">
    <property type="entry name" value="DHHA1_dom"/>
</dbReference>
<name>A0A0S4MV28_9BACT</name>
<reference evidence="4" key="1">
    <citation type="submission" date="2015-11" db="EMBL/GenBank/DDBJ databases">
        <authorList>
            <person name="Varghese N."/>
        </authorList>
    </citation>
    <scope>NUCLEOTIDE SEQUENCE [LARGE SCALE GENOMIC DNA]</scope>
</reference>
<dbReference type="AlphaFoldDB" id="A0A0S4MV28"/>
<dbReference type="Pfam" id="PF01368">
    <property type="entry name" value="DHH"/>
    <property type="match status" value="1"/>
</dbReference>
<feature type="domain" description="DDH" evidence="1">
    <location>
        <begin position="18"/>
        <end position="167"/>
    </location>
</feature>
<dbReference type="EMBL" id="FAOO01000003">
    <property type="protein sequence ID" value="CUU02810.1"/>
    <property type="molecule type" value="Genomic_DNA"/>
</dbReference>
<evidence type="ECO:0000259" key="1">
    <source>
        <dbReference type="Pfam" id="PF01368"/>
    </source>
</evidence>
<organism evidence="3 4">
    <name type="scientific">Candidatus Thermokryptus mobilis</name>
    <dbReference type="NCBI Taxonomy" id="1643428"/>
    <lineage>
        <taxon>Bacteria</taxon>
        <taxon>Pseudomonadati</taxon>
        <taxon>Candidatus Kryptoniota</taxon>
        <taxon>Candidatus Thermokryptus</taxon>
    </lineage>
</organism>
<dbReference type="STRING" id="1643428.GCA_001442855_00575"/>
<dbReference type="Gene3D" id="3.90.1640.10">
    <property type="entry name" value="inorganic pyrophosphatase (n-terminal core)"/>
    <property type="match status" value="1"/>
</dbReference>
<sequence>MMLQFDEVKQVIDRSNNFVITTHVNPDGDGLGCETALLWFLRKLGKSAVVINVSETPDNYKFLDLEGEFIIFDESDGNCVDKILKADVIFICDMNQSHRLKAMEKYVLQSEAKKIIIDHHLETQNFADYYLIDVDAPASGEVVYRLIKLFDEVKIDERIALGIYTAIMTDTGSFRFPRTDSETHRIIAELLDAGVDPIFVYEKVYEQSSIGRIKLLGRCLYELETRYDGRLGFIVVTQKMLSEFGVKEWETDGFVQTILSVKGIRIAIFVLELKDGVKLSFRSKGDIPINELAKEFGGNGHKNAAGARLYNVTVGEILPKILESAKKFAYFEEKQIEVEK</sequence>
<dbReference type="PANTHER" id="PTHR47618:SF1">
    <property type="entry name" value="BIFUNCTIONAL OLIGORIBONUCLEASE AND PAP PHOSPHATASE NRNA"/>
    <property type="match status" value="1"/>
</dbReference>
<dbReference type="InterPro" id="IPR001667">
    <property type="entry name" value="DDH_dom"/>
</dbReference>
<dbReference type="SUPFAM" id="SSF64182">
    <property type="entry name" value="DHH phosphoesterases"/>
    <property type="match status" value="1"/>
</dbReference>
<protein>
    <submittedName>
        <fullName evidence="3">Phosphoesterase RecJ domain-containing protein</fullName>
    </submittedName>
</protein>
<dbReference type="Gene3D" id="3.10.310.30">
    <property type="match status" value="1"/>
</dbReference>
<gene>
    <name evidence="3" type="ORF">JGI1_00590</name>
</gene>
<dbReference type="OrthoDB" id="9803668at2"/>
<dbReference type="Proteomes" id="UP000320623">
    <property type="component" value="Unassembled WGS sequence"/>
</dbReference>